<dbReference type="SUPFAM" id="SSF56672">
    <property type="entry name" value="DNA/RNA polymerases"/>
    <property type="match status" value="1"/>
</dbReference>
<reference evidence="4" key="1">
    <citation type="submission" date="2024-06" db="EMBL/GenBank/DDBJ databases">
        <authorList>
            <person name="Yang R."/>
        </authorList>
    </citation>
    <scope>NUCLEOTIDE SEQUENCE</scope>
</reference>
<dbReference type="PANTHER" id="PTHR10133:SF27">
    <property type="entry name" value="DNA POLYMERASE NU"/>
    <property type="match status" value="1"/>
</dbReference>
<feature type="domain" description="DNA-directed DNA polymerase family A palm" evidence="3">
    <location>
        <begin position="556"/>
        <end position="785"/>
    </location>
</feature>
<proteinExistence type="predicted"/>
<organism evidence="4">
    <name type="scientific">Vibrio phage P018-4</name>
    <dbReference type="NCBI Taxonomy" id="3229728"/>
    <lineage>
        <taxon>Viruses</taxon>
        <taxon>Duplodnaviria</taxon>
        <taxon>Heunggongvirae</taxon>
        <taxon>Uroviricota</taxon>
        <taxon>Caudoviricetes</taxon>
    </lineage>
</organism>
<dbReference type="InterPro" id="IPR036397">
    <property type="entry name" value="RNaseH_sf"/>
</dbReference>
<dbReference type="Pfam" id="PF00476">
    <property type="entry name" value="DNA_pol_A"/>
    <property type="match status" value="1"/>
</dbReference>
<evidence type="ECO:0000256" key="1">
    <source>
        <dbReference type="ARBA" id="ARBA00022705"/>
    </source>
</evidence>
<dbReference type="Gene3D" id="3.30.420.10">
    <property type="entry name" value="Ribonuclease H-like superfamily/Ribonuclease H"/>
    <property type="match status" value="1"/>
</dbReference>
<evidence type="ECO:0000313" key="4">
    <source>
        <dbReference type="EMBL" id="XDG30778.1"/>
    </source>
</evidence>
<dbReference type="InterPro" id="IPR043502">
    <property type="entry name" value="DNA/RNA_pol_sf"/>
</dbReference>
<keyword evidence="1" id="KW-0235">DNA replication</keyword>
<dbReference type="Gene3D" id="3.30.70.370">
    <property type="match status" value="1"/>
</dbReference>
<evidence type="ECO:0000256" key="2">
    <source>
        <dbReference type="ARBA" id="ARBA00023109"/>
    </source>
</evidence>
<dbReference type="EMBL" id="PP934186">
    <property type="protein sequence ID" value="XDG30778.1"/>
    <property type="molecule type" value="Genomic_DNA"/>
</dbReference>
<dbReference type="GO" id="GO:0006261">
    <property type="term" value="P:DNA-templated DNA replication"/>
    <property type="evidence" value="ECO:0007669"/>
    <property type="project" value="InterPro"/>
</dbReference>
<dbReference type="InterPro" id="IPR012337">
    <property type="entry name" value="RNaseH-like_sf"/>
</dbReference>
<evidence type="ECO:0000259" key="3">
    <source>
        <dbReference type="SMART" id="SM00482"/>
    </source>
</evidence>
<dbReference type="InterPro" id="IPR002298">
    <property type="entry name" value="DNA_polymerase_A"/>
</dbReference>
<dbReference type="GO" id="GO:0003677">
    <property type="term" value="F:DNA binding"/>
    <property type="evidence" value="ECO:0007669"/>
    <property type="project" value="InterPro"/>
</dbReference>
<dbReference type="GO" id="GO:0039693">
    <property type="term" value="P:viral DNA genome replication"/>
    <property type="evidence" value="ECO:0007669"/>
    <property type="project" value="UniProtKB-KW"/>
</dbReference>
<accession>A0AB39AJ39</accession>
<protein>
    <recommendedName>
        <fullName evidence="3">DNA-directed DNA polymerase family A palm domain-containing protein</fullName>
    </recommendedName>
</protein>
<keyword evidence="2" id="KW-1194">Viral DNA replication</keyword>
<name>A0AB39AJ39_9CAUD</name>
<dbReference type="SUPFAM" id="SSF53098">
    <property type="entry name" value="Ribonuclease H-like"/>
    <property type="match status" value="1"/>
</dbReference>
<dbReference type="GO" id="GO:0003887">
    <property type="term" value="F:DNA-directed DNA polymerase activity"/>
    <property type="evidence" value="ECO:0007669"/>
    <property type="project" value="InterPro"/>
</dbReference>
<dbReference type="PANTHER" id="PTHR10133">
    <property type="entry name" value="DNA POLYMERASE I"/>
    <property type="match status" value="1"/>
</dbReference>
<dbReference type="GO" id="GO:0006302">
    <property type="term" value="P:double-strand break repair"/>
    <property type="evidence" value="ECO:0007669"/>
    <property type="project" value="TreeGrafter"/>
</dbReference>
<dbReference type="SMART" id="SM00482">
    <property type="entry name" value="POLAc"/>
    <property type="match status" value="1"/>
</dbReference>
<dbReference type="InterPro" id="IPR001098">
    <property type="entry name" value="DNA-dir_DNA_pol_A_palm_dom"/>
</dbReference>
<sequence>MLSAEKLKIYANRPNYSDIESVGFWWDVNSLEDIHTICSVVEDPETEEDVTLVFHDRPDLCGSVVLDPYDEKEYTIPKRAGSLLDGFRYWYQVGQSEKGYLSVHNCFTYDKPITEKVLPKCVIPDNKWEDTFIYSKIQYFDRVTPKGAKSAHGLQAYALRMGIHKPEITDFTKMDAFMLHRVIEDCRTQKYASQYLEKERSMCKSKLGIDFSDAYNMEVQYAKICHKQEIYGAKIDVGHAKACVEVWDKRLHELESLIEPQLPPTVKPQGQKVTRKEMAIALGFPENITDKMVEPTELVNRSGEQVEVKIKPYYKPSTNFHTTKKVNQYSGFHISYGDSPTFIKKNELTSWIKENYPDTKPKEWDIEKEIKETLLLNKNTCDYFEVNPEDTHIISGPFTRVKFEDSKLTQHEIVKGVLIKSGVTWAETWNLAKDVNGDIIKVDCDTRVSYPKKASSENQIHIDLKKGDALVTSPKFGDSEMDQVDGELGKQIKEYNTTMHRRRYLLNDKDPDNKGILAMLRPDGRVSAGVNNFNTATGRASHRVIVNLPSDSALLGYEMRKCVIADEGKELVGVDQKSSQLSIAAFVTNNTQYYDAVASGVEFMNDEEGNPIYKGTSAHCLNARYFNLVTKAEWQEAIDTQDPDLIHDIVLRRKKSKGLSFASLFGCGPKKLALMGGFSESDAKDKLKSFLDNIGLTGVIEFLETCRVKYKRGKGFYIPTAFGYWVFCEGMHKAVNYLIQSMEGAVQKMAVILFDNKIAENSWESSVNKILDMHDEVLLEVSAGMGVEVGKAMCEAYTEAGIKLNEYFTKNSHIFSGGSTPNITCDFAGGYAVGPSYAEVH</sequence>
<dbReference type="Gene3D" id="1.10.150.20">
    <property type="entry name" value="5' to 3' exonuclease, C-terminal subdomain"/>
    <property type="match status" value="1"/>
</dbReference>